<dbReference type="PANTHER" id="PTHR33284">
    <property type="entry name" value="RIBOSOMAL PROTEIN L25/GLN-TRNA SYNTHETASE, ANTI-CODON-BINDING DOMAIN-CONTAINING PROTEIN"/>
    <property type="match status" value="1"/>
</dbReference>
<dbReference type="NCBIfam" id="TIGR00731">
    <property type="entry name" value="bL25_bact_ctc"/>
    <property type="match status" value="1"/>
</dbReference>
<dbReference type="Pfam" id="PF01386">
    <property type="entry name" value="Ribosomal_L25p"/>
    <property type="match status" value="1"/>
</dbReference>
<dbReference type="STRING" id="1817892.AUK40_06830"/>
<dbReference type="InterPro" id="IPR001021">
    <property type="entry name" value="Ribosomal_bL25_long"/>
</dbReference>
<dbReference type="InterPro" id="IPR020930">
    <property type="entry name" value="Ribosomal_uL5_bac-type"/>
</dbReference>
<keyword evidence="2 5" id="KW-0694">RNA-binding</keyword>
<dbReference type="InterPro" id="IPR020057">
    <property type="entry name" value="Ribosomal_bL25_b-dom"/>
</dbReference>
<gene>
    <name evidence="5" type="primary">rplY</name>
    <name evidence="5" type="synonym">ctc</name>
    <name evidence="8" type="ORF">AUK40_06830</name>
</gene>
<dbReference type="GO" id="GO:0006412">
    <property type="term" value="P:translation"/>
    <property type="evidence" value="ECO:0007669"/>
    <property type="project" value="UniProtKB-UniRule"/>
</dbReference>
<evidence type="ECO:0000256" key="3">
    <source>
        <dbReference type="ARBA" id="ARBA00022980"/>
    </source>
</evidence>
<keyword evidence="4 5" id="KW-0687">Ribonucleoprotein</keyword>
<protein>
    <recommendedName>
        <fullName evidence="5">Large ribosomal subunit protein bL25</fullName>
    </recommendedName>
    <alternativeName>
        <fullName evidence="5">General stress protein CTC</fullName>
    </alternativeName>
</protein>
<dbReference type="GO" id="GO:0003735">
    <property type="term" value="F:structural constituent of ribosome"/>
    <property type="evidence" value="ECO:0007669"/>
    <property type="project" value="InterPro"/>
</dbReference>
<dbReference type="PANTHER" id="PTHR33284:SF1">
    <property type="entry name" value="RIBOSOMAL PROTEIN L25_GLN-TRNA SYNTHETASE, ANTI-CODON-BINDING DOMAIN-CONTAINING PROTEIN"/>
    <property type="match status" value="1"/>
</dbReference>
<sequence>MAQFELHAEKREGKFKPHQIVKMGIIPATIYGHNYPSESLQLDAKVFHALFKQAKQTSLIDLKVGTEEKARPVLIHQIQRNVLTDQVIHVEFYLVNLTEKVTAQIPIELTGESPAVKLGGFVFHGLQELAVTCFPQDLIPKITVDISSIMEIGQGIAVKDLVLPSTFSIVAEPEEIVVKVLPPEKEEVEEVVVVEEAEVPELVTKKKGEEEEVEEPKKK</sequence>
<dbReference type="InterPro" id="IPR011035">
    <property type="entry name" value="Ribosomal_bL25/Gln-tRNA_synth"/>
</dbReference>
<dbReference type="SUPFAM" id="SSF50715">
    <property type="entry name" value="Ribosomal protein L25-like"/>
    <property type="match status" value="1"/>
</dbReference>
<accession>A0A1J5ITG6</accession>
<evidence type="ECO:0000256" key="5">
    <source>
        <dbReference type="HAMAP-Rule" id="MF_01334"/>
    </source>
</evidence>
<evidence type="ECO:0000259" key="7">
    <source>
        <dbReference type="Pfam" id="PF14693"/>
    </source>
</evidence>
<reference evidence="8 9" key="1">
    <citation type="journal article" date="2016" name="Environ. Microbiol.">
        <title>Genomic resolution of a cold subsurface aquifer community provides metabolic insights for novel microbes adapted to high CO concentrations.</title>
        <authorList>
            <person name="Probst A.J."/>
            <person name="Castelle C.J."/>
            <person name="Singh A."/>
            <person name="Brown C.T."/>
            <person name="Anantharaman K."/>
            <person name="Sharon I."/>
            <person name="Hug L.A."/>
            <person name="Burstein D."/>
            <person name="Emerson J.B."/>
            <person name="Thomas B.C."/>
            <person name="Banfield J.F."/>
        </authorList>
    </citation>
    <scope>NUCLEOTIDE SEQUENCE [LARGE SCALE GENOMIC DNA]</scope>
    <source>
        <strain evidence="8">CG2_30_54_11</strain>
    </source>
</reference>
<evidence type="ECO:0000256" key="2">
    <source>
        <dbReference type="ARBA" id="ARBA00022884"/>
    </source>
</evidence>
<dbReference type="Pfam" id="PF14693">
    <property type="entry name" value="Ribosomal_TL5_C"/>
    <property type="match status" value="1"/>
</dbReference>
<comment type="function">
    <text evidence="5">This is one of the proteins that binds to the 5S RNA in the ribosome where it forms part of the central protuberance.</text>
</comment>
<keyword evidence="1 5" id="KW-0699">rRNA-binding</keyword>
<feature type="domain" description="Large ribosomal subunit protein bL25 beta" evidence="7">
    <location>
        <begin position="100"/>
        <end position="183"/>
    </location>
</feature>
<evidence type="ECO:0000259" key="6">
    <source>
        <dbReference type="Pfam" id="PF01386"/>
    </source>
</evidence>
<dbReference type="Gene3D" id="2.170.120.20">
    <property type="entry name" value="Ribosomal protein L25, beta domain"/>
    <property type="match status" value="1"/>
</dbReference>
<comment type="similarity">
    <text evidence="5">Belongs to the bacterial ribosomal protein bL25 family. CTC subfamily.</text>
</comment>
<dbReference type="InterPro" id="IPR020056">
    <property type="entry name" value="Rbsml_bL25/Gln-tRNA_synth_N"/>
</dbReference>
<keyword evidence="3 5" id="KW-0689">Ribosomal protein</keyword>
<dbReference type="GO" id="GO:0022625">
    <property type="term" value="C:cytosolic large ribosomal subunit"/>
    <property type="evidence" value="ECO:0007669"/>
    <property type="project" value="TreeGrafter"/>
</dbReference>
<dbReference type="Proteomes" id="UP000183245">
    <property type="component" value="Unassembled WGS sequence"/>
</dbReference>
<dbReference type="AlphaFoldDB" id="A0A1J5ITG6"/>
<dbReference type="EMBL" id="MNZT01000128">
    <property type="protein sequence ID" value="OIP94544.1"/>
    <property type="molecule type" value="Genomic_DNA"/>
</dbReference>
<evidence type="ECO:0000256" key="4">
    <source>
        <dbReference type="ARBA" id="ARBA00023274"/>
    </source>
</evidence>
<dbReference type="CDD" id="cd00495">
    <property type="entry name" value="Ribosomal_L25_TL5_CTC"/>
    <property type="match status" value="1"/>
</dbReference>
<organism evidence="8 9">
    <name type="scientific">Candidatus Wirthbacteria bacterium CG2_30_54_11</name>
    <dbReference type="NCBI Taxonomy" id="1817892"/>
    <lineage>
        <taxon>Bacteria</taxon>
        <taxon>Candidatus Wirthbacteria</taxon>
    </lineage>
</organism>
<feature type="domain" description="Large ribosomal subunit protein bL25 L25" evidence="6">
    <location>
        <begin position="6"/>
        <end position="92"/>
    </location>
</feature>
<dbReference type="InterPro" id="IPR037121">
    <property type="entry name" value="Ribosomal_bL25_C"/>
</dbReference>
<dbReference type="HAMAP" id="MF_01334">
    <property type="entry name" value="Ribosomal_bL25_CTC"/>
    <property type="match status" value="1"/>
</dbReference>
<evidence type="ECO:0000313" key="8">
    <source>
        <dbReference type="EMBL" id="OIP94544.1"/>
    </source>
</evidence>
<dbReference type="InterPro" id="IPR029751">
    <property type="entry name" value="Ribosomal_L25_dom"/>
</dbReference>
<dbReference type="Gene3D" id="2.40.240.10">
    <property type="entry name" value="Ribosomal Protein L25, Chain P"/>
    <property type="match status" value="1"/>
</dbReference>
<comment type="caution">
    <text evidence="8">The sequence shown here is derived from an EMBL/GenBank/DDBJ whole genome shotgun (WGS) entry which is preliminary data.</text>
</comment>
<evidence type="ECO:0000256" key="1">
    <source>
        <dbReference type="ARBA" id="ARBA00022730"/>
    </source>
</evidence>
<evidence type="ECO:0000313" key="9">
    <source>
        <dbReference type="Proteomes" id="UP000183245"/>
    </source>
</evidence>
<comment type="subunit">
    <text evidence="5">Part of the 50S ribosomal subunit; part of the 5S rRNA/L5/L18/L25 subcomplex. Contacts the 5S rRNA. Binds to the 5S rRNA independently of L5 and L18.</text>
</comment>
<proteinExistence type="inferred from homology"/>
<dbReference type="GO" id="GO:0008097">
    <property type="term" value="F:5S rRNA binding"/>
    <property type="evidence" value="ECO:0007669"/>
    <property type="project" value="InterPro"/>
</dbReference>
<name>A0A1J5ITG6_9BACT</name>